<dbReference type="InterPro" id="IPR016454">
    <property type="entry name" value="Cysteine_dSase"/>
</dbReference>
<gene>
    <name evidence="5" type="ORF">ACFPU1_08370</name>
</gene>
<feature type="coiled-coil region" evidence="3">
    <location>
        <begin position="246"/>
        <end position="280"/>
    </location>
</feature>
<evidence type="ECO:0000256" key="3">
    <source>
        <dbReference type="SAM" id="Coils"/>
    </source>
</evidence>
<accession>A0ABW0YK80</accession>
<keyword evidence="2" id="KW-0663">Pyridoxal phosphate</keyword>
<evidence type="ECO:0000259" key="4">
    <source>
        <dbReference type="Pfam" id="PF00266"/>
    </source>
</evidence>
<protein>
    <submittedName>
        <fullName evidence="5">Cysteine desulfurase family protein</fullName>
    </submittedName>
</protein>
<dbReference type="RefSeq" id="WP_385940050.1">
    <property type="nucleotide sequence ID" value="NZ_JBHSOZ010000003.1"/>
</dbReference>
<evidence type="ECO:0000256" key="1">
    <source>
        <dbReference type="ARBA" id="ARBA00001933"/>
    </source>
</evidence>
<comment type="caution">
    <text evidence="5">The sequence shown here is derived from an EMBL/GenBank/DDBJ whole genome shotgun (WGS) entry which is preliminary data.</text>
</comment>
<dbReference type="NCBIfam" id="NF002806">
    <property type="entry name" value="PRK02948.1"/>
    <property type="match status" value="1"/>
</dbReference>
<name>A0ABW0YK80_9BACI</name>
<dbReference type="PANTHER" id="PTHR11601">
    <property type="entry name" value="CYSTEINE DESULFURYLASE FAMILY MEMBER"/>
    <property type="match status" value="1"/>
</dbReference>
<dbReference type="InterPro" id="IPR015421">
    <property type="entry name" value="PyrdxlP-dep_Trfase_major"/>
</dbReference>
<dbReference type="InterPro" id="IPR015424">
    <property type="entry name" value="PyrdxlP-dep_Trfase"/>
</dbReference>
<comment type="cofactor">
    <cofactor evidence="1">
        <name>pyridoxal 5'-phosphate</name>
        <dbReference type="ChEBI" id="CHEBI:597326"/>
    </cofactor>
</comment>
<dbReference type="InterPro" id="IPR015422">
    <property type="entry name" value="PyrdxlP-dep_Trfase_small"/>
</dbReference>
<dbReference type="SUPFAM" id="SSF53383">
    <property type="entry name" value="PLP-dependent transferases"/>
    <property type="match status" value="1"/>
</dbReference>
<dbReference type="Proteomes" id="UP001596142">
    <property type="component" value="Unassembled WGS sequence"/>
</dbReference>
<dbReference type="PIRSF" id="PIRSF005572">
    <property type="entry name" value="NifS"/>
    <property type="match status" value="1"/>
</dbReference>
<feature type="domain" description="Aminotransferase class V" evidence="4">
    <location>
        <begin position="2"/>
        <end position="364"/>
    </location>
</feature>
<reference evidence="6" key="1">
    <citation type="journal article" date="2019" name="Int. J. Syst. Evol. Microbiol.">
        <title>The Global Catalogue of Microorganisms (GCM) 10K type strain sequencing project: providing services to taxonomists for standard genome sequencing and annotation.</title>
        <authorList>
            <consortium name="The Broad Institute Genomics Platform"/>
            <consortium name="The Broad Institute Genome Sequencing Center for Infectious Disease"/>
            <person name="Wu L."/>
            <person name="Ma J."/>
        </authorList>
    </citation>
    <scope>NUCLEOTIDE SEQUENCE [LARGE SCALE GENOMIC DNA]</scope>
    <source>
        <strain evidence="6">CECT 7184</strain>
    </source>
</reference>
<dbReference type="Gene3D" id="3.40.640.10">
    <property type="entry name" value="Type I PLP-dependent aspartate aminotransferase-like (Major domain)"/>
    <property type="match status" value="1"/>
</dbReference>
<dbReference type="Pfam" id="PF00266">
    <property type="entry name" value="Aminotran_5"/>
    <property type="match status" value="1"/>
</dbReference>
<dbReference type="InterPro" id="IPR000192">
    <property type="entry name" value="Aminotrans_V_dom"/>
</dbReference>
<dbReference type="Gene3D" id="3.90.1150.10">
    <property type="entry name" value="Aspartate Aminotransferase, domain 1"/>
    <property type="match status" value="1"/>
</dbReference>
<keyword evidence="6" id="KW-1185">Reference proteome</keyword>
<evidence type="ECO:0000313" key="5">
    <source>
        <dbReference type="EMBL" id="MFC5712794.1"/>
    </source>
</evidence>
<dbReference type="EMBL" id="JBHSOZ010000003">
    <property type="protein sequence ID" value="MFC5712794.1"/>
    <property type="molecule type" value="Genomic_DNA"/>
</dbReference>
<evidence type="ECO:0000256" key="2">
    <source>
        <dbReference type="ARBA" id="ARBA00022898"/>
    </source>
</evidence>
<sequence length="384" mass="42049">MIYLDNSATTPPYPEAVNTFTQVSQQFFGNPSSLHSVGLDTEMLLTKARSSIARLLHIAPSELIFTSGGTEGNNLAIKGAALEHQGRGKHVITTEIEHPSVKEAFFHLEKIGFEVTWLPVNNEGRLEVETLAESLREDTILVSVIHVNNELGTIQPIEEIGTVLKDWPKAVFHVDHVQGMTKVPLSFKEAHIDLCTFSAHKFHGLKGTGAIYIRSGVKLSPLFHGGSQELAHRPGTENVAGIAAMAKALRLSLEKKEKERDKMERLKENLINALDKVEGVYVNTPRKGSAPHIVNFSIPGVKPEVLIQALTKKDIHVSTRSACSSRLHEPSEVLLAAGKSRARAESAIRVSFSLETTEAEIEALLGELHSQIPELLKVMGANKK</sequence>
<organism evidence="5 6">
    <name type="scientific">Thalassorhabdus alkalitolerans</name>
    <dbReference type="NCBI Taxonomy" id="2282697"/>
    <lineage>
        <taxon>Bacteria</taxon>
        <taxon>Bacillati</taxon>
        <taxon>Bacillota</taxon>
        <taxon>Bacilli</taxon>
        <taxon>Bacillales</taxon>
        <taxon>Bacillaceae</taxon>
        <taxon>Thalassorhabdus</taxon>
    </lineage>
</organism>
<dbReference type="PANTHER" id="PTHR11601:SF50">
    <property type="entry name" value="CYSTEINE DESULFURASE ISCS 2-RELATED"/>
    <property type="match status" value="1"/>
</dbReference>
<proteinExistence type="predicted"/>
<keyword evidence="3" id="KW-0175">Coiled coil</keyword>
<evidence type="ECO:0000313" key="6">
    <source>
        <dbReference type="Proteomes" id="UP001596142"/>
    </source>
</evidence>